<name>A0A6N3D152_9CLOT</name>
<dbReference type="Gene3D" id="2.60.15.10">
    <property type="entry name" value="F0F1 ATP synthase delta/epsilon subunit, N-terminal"/>
    <property type="match status" value="1"/>
</dbReference>
<evidence type="ECO:0000256" key="3">
    <source>
        <dbReference type="ARBA" id="ARBA00005712"/>
    </source>
</evidence>
<comment type="subunit">
    <text evidence="11">F-type ATPases have 2 components, CF(1) - the catalytic core - and CF(0) - the membrane proton channel. CF(1) has five subunits: alpha(3), beta(3), gamma(1), delta(1), epsilon(1). CF(0) has three main subunits: a, b and c.</text>
</comment>
<keyword evidence="8 11" id="KW-0472">Membrane</keyword>
<dbReference type="EMBL" id="CACRTO010000018">
    <property type="protein sequence ID" value="VYU20729.1"/>
    <property type="molecule type" value="Genomic_DNA"/>
</dbReference>
<evidence type="ECO:0000256" key="9">
    <source>
        <dbReference type="ARBA" id="ARBA00023196"/>
    </source>
</evidence>
<dbReference type="PANTHER" id="PTHR13822">
    <property type="entry name" value="ATP SYNTHASE DELTA/EPSILON CHAIN"/>
    <property type="match status" value="1"/>
</dbReference>
<keyword evidence="9 11" id="KW-0139">CF(1)</keyword>
<evidence type="ECO:0000259" key="13">
    <source>
        <dbReference type="Pfam" id="PF02823"/>
    </source>
</evidence>
<sequence length="134" mass="14690">MENNFKITIVTPGNDPLEFQGKGLITSTTDGRVEFKANHAPIIISTVPATTTITTEGGSEKLFTSSGIVYIKNNELKFCCDAAEKSSDIDEARAKSAKERAEKRLEQKKDVDIDRAMRALARANARIKTISVND</sequence>
<dbReference type="InterPro" id="IPR036771">
    <property type="entry name" value="ATPsynth_dsu/esu_N"/>
</dbReference>
<protein>
    <recommendedName>
        <fullName evidence="11">ATP synthase epsilon chain</fullName>
    </recommendedName>
    <alternativeName>
        <fullName evidence="11">ATP synthase F1 sector epsilon subunit</fullName>
    </alternativeName>
    <alternativeName>
        <fullName evidence="11">F-ATPase epsilon subunit</fullName>
    </alternativeName>
</protein>
<evidence type="ECO:0000256" key="6">
    <source>
        <dbReference type="ARBA" id="ARBA00022781"/>
    </source>
</evidence>
<evidence type="ECO:0000256" key="5">
    <source>
        <dbReference type="ARBA" id="ARBA00022475"/>
    </source>
</evidence>
<evidence type="ECO:0000256" key="8">
    <source>
        <dbReference type="ARBA" id="ARBA00023136"/>
    </source>
</evidence>
<evidence type="ECO:0000256" key="4">
    <source>
        <dbReference type="ARBA" id="ARBA00022448"/>
    </source>
</evidence>
<feature type="domain" description="ATP synthase epsilon subunit C-terminal" evidence="12">
    <location>
        <begin position="88"/>
        <end position="130"/>
    </location>
</feature>
<evidence type="ECO:0000256" key="11">
    <source>
        <dbReference type="HAMAP-Rule" id="MF_00530"/>
    </source>
</evidence>
<dbReference type="GO" id="GO:0005524">
    <property type="term" value="F:ATP binding"/>
    <property type="evidence" value="ECO:0007669"/>
    <property type="project" value="UniProtKB-UniRule"/>
</dbReference>
<dbReference type="FunFam" id="1.20.5.440:FF:000001">
    <property type="entry name" value="ATP synthase epsilon chain"/>
    <property type="match status" value="1"/>
</dbReference>
<keyword evidence="5 11" id="KW-1003">Cell membrane</keyword>
<dbReference type="RefSeq" id="WP_156626228.1">
    <property type="nucleotide sequence ID" value="NZ_CACRTO010000018.1"/>
</dbReference>
<dbReference type="HAMAP" id="MF_00530">
    <property type="entry name" value="ATP_synth_epsil_bac"/>
    <property type="match status" value="1"/>
</dbReference>
<evidence type="ECO:0000256" key="1">
    <source>
        <dbReference type="ARBA" id="ARBA00003543"/>
    </source>
</evidence>
<dbReference type="InterPro" id="IPR020546">
    <property type="entry name" value="ATP_synth_F1_dsu/esu_N"/>
</dbReference>
<reference evidence="14" key="1">
    <citation type="submission" date="2019-11" db="EMBL/GenBank/DDBJ databases">
        <authorList>
            <person name="Feng L."/>
        </authorList>
    </citation>
    <scope>NUCLEOTIDE SEQUENCE</scope>
    <source>
        <strain evidence="14">CTertiumLFYP3</strain>
    </source>
</reference>
<proteinExistence type="inferred from homology"/>
<accession>A0A6N3D152</accession>
<dbReference type="Pfam" id="PF00401">
    <property type="entry name" value="ATP-synt_DE"/>
    <property type="match status" value="1"/>
</dbReference>
<dbReference type="GO" id="GO:0045259">
    <property type="term" value="C:proton-transporting ATP synthase complex"/>
    <property type="evidence" value="ECO:0007669"/>
    <property type="project" value="UniProtKB-KW"/>
</dbReference>
<gene>
    <name evidence="11 14" type="primary">atpC</name>
    <name evidence="14" type="ORF">CTLFYP3_01753</name>
</gene>
<evidence type="ECO:0000259" key="12">
    <source>
        <dbReference type="Pfam" id="PF00401"/>
    </source>
</evidence>
<comment type="subcellular location">
    <subcellularLocation>
        <location evidence="2 11">Cell membrane</location>
        <topology evidence="2 11">Peripheral membrane protein</topology>
    </subcellularLocation>
</comment>
<evidence type="ECO:0000313" key="14">
    <source>
        <dbReference type="EMBL" id="VYU20729.1"/>
    </source>
</evidence>
<keyword evidence="7 11" id="KW-0406">Ion transport</keyword>
<dbReference type="CDD" id="cd12152">
    <property type="entry name" value="F1-ATPase_delta"/>
    <property type="match status" value="1"/>
</dbReference>
<dbReference type="Gene3D" id="1.20.5.440">
    <property type="entry name" value="ATP synthase delta/epsilon subunit, C-terminal domain"/>
    <property type="match status" value="1"/>
</dbReference>
<dbReference type="GO" id="GO:0046933">
    <property type="term" value="F:proton-transporting ATP synthase activity, rotational mechanism"/>
    <property type="evidence" value="ECO:0007669"/>
    <property type="project" value="UniProtKB-UniRule"/>
</dbReference>
<keyword evidence="4 11" id="KW-0813">Transport</keyword>
<keyword evidence="10 11" id="KW-0066">ATP synthesis</keyword>
<dbReference type="SUPFAM" id="SSF51344">
    <property type="entry name" value="Epsilon subunit of F1F0-ATP synthase N-terminal domain"/>
    <property type="match status" value="1"/>
</dbReference>
<dbReference type="InterPro" id="IPR036794">
    <property type="entry name" value="ATP_F1_dsu/esu_C_sf"/>
</dbReference>
<evidence type="ECO:0000256" key="7">
    <source>
        <dbReference type="ARBA" id="ARBA00023065"/>
    </source>
</evidence>
<comment type="similarity">
    <text evidence="3 11">Belongs to the ATPase epsilon chain family.</text>
</comment>
<organism evidence="14">
    <name type="scientific">Clostridium tertium</name>
    <dbReference type="NCBI Taxonomy" id="1559"/>
    <lineage>
        <taxon>Bacteria</taxon>
        <taxon>Bacillati</taxon>
        <taxon>Bacillota</taxon>
        <taxon>Clostridia</taxon>
        <taxon>Eubacteriales</taxon>
        <taxon>Clostridiaceae</taxon>
        <taxon>Clostridium</taxon>
    </lineage>
</organism>
<dbReference type="InterPro" id="IPR001469">
    <property type="entry name" value="ATP_synth_F1_dsu/esu"/>
</dbReference>
<dbReference type="AlphaFoldDB" id="A0A6N3D152"/>
<dbReference type="SUPFAM" id="SSF46604">
    <property type="entry name" value="Epsilon subunit of F1F0-ATP synthase C-terminal domain"/>
    <property type="match status" value="1"/>
</dbReference>
<comment type="function">
    <text evidence="1 11">Produces ATP from ADP in the presence of a proton gradient across the membrane.</text>
</comment>
<feature type="domain" description="ATP synthase F1 complex delta/epsilon subunit N-terminal" evidence="13">
    <location>
        <begin position="5"/>
        <end position="83"/>
    </location>
</feature>
<dbReference type="Pfam" id="PF02823">
    <property type="entry name" value="ATP-synt_DE_N"/>
    <property type="match status" value="1"/>
</dbReference>
<dbReference type="InterPro" id="IPR020547">
    <property type="entry name" value="ATP_synth_F1_esu_C"/>
</dbReference>
<evidence type="ECO:0000256" key="2">
    <source>
        <dbReference type="ARBA" id="ARBA00004202"/>
    </source>
</evidence>
<keyword evidence="6 11" id="KW-0375">Hydrogen ion transport</keyword>
<dbReference type="PANTHER" id="PTHR13822:SF10">
    <property type="entry name" value="ATP SYNTHASE EPSILON CHAIN, CHLOROPLASTIC"/>
    <property type="match status" value="1"/>
</dbReference>
<dbReference type="GO" id="GO:0005886">
    <property type="term" value="C:plasma membrane"/>
    <property type="evidence" value="ECO:0007669"/>
    <property type="project" value="UniProtKB-SubCell"/>
</dbReference>
<evidence type="ECO:0000256" key="10">
    <source>
        <dbReference type="ARBA" id="ARBA00023310"/>
    </source>
</evidence>